<sequence length="138" mass="14528">MTVRGAAPYPTASVHNQQTFETCIATTLRVLACIEFNPVVGEAPLNQALLLATADQIERHAQDLAVLAGFPHTDVVGYGQDWYAEVSRARKAPLQAAYHALHSAAWLGLEQGATTAGMLAGVAAAVRDLAGPVGRVTH</sequence>
<dbReference type="Proteomes" id="UP000483286">
    <property type="component" value="Unassembled WGS sequence"/>
</dbReference>
<organism evidence="1 2">
    <name type="scientific">Deinococcus arboris</name>
    <dbReference type="NCBI Taxonomy" id="2682977"/>
    <lineage>
        <taxon>Bacteria</taxon>
        <taxon>Thermotogati</taxon>
        <taxon>Deinococcota</taxon>
        <taxon>Deinococci</taxon>
        <taxon>Deinococcales</taxon>
        <taxon>Deinococcaceae</taxon>
        <taxon>Deinococcus</taxon>
    </lineage>
</organism>
<name>A0A7C9M6W8_9DEIO</name>
<proteinExistence type="predicted"/>
<reference evidence="1 2" key="1">
    <citation type="submission" date="2019-12" db="EMBL/GenBank/DDBJ databases">
        <title>Deinococcus sp. HMF7620 Genome sequencing and assembly.</title>
        <authorList>
            <person name="Kang H."/>
            <person name="Kim H."/>
            <person name="Joh K."/>
        </authorList>
    </citation>
    <scope>NUCLEOTIDE SEQUENCE [LARGE SCALE GENOMIC DNA]</scope>
    <source>
        <strain evidence="1 2">HMF7620</strain>
    </source>
</reference>
<dbReference type="RefSeq" id="WP_157459540.1">
    <property type="nucleotide sequence ID" value="NZ_WQLB01000015.1"/>
</dbReference>
<protein>
    <submittedName>
        <fullName evidence="1">Uncharacterized protein</fullName>
    </submittedName>
</protein>
<dbReference type="AlphaFoldDB" id="A0A7C9M6W8"/>
<keyword evidence="2" id="KW-1185">Reference proteome</keyword>
<accession>A0A7C9M6W8</accession>
<evidence type="ECO:0000313" key="2">
    <source>
        <dbReference type="Proteomes" id="UP000483286"/>
    </source>
</evidence>
<evidence type="ECO:0000313" key="1">
    <source>
        <dbReference type="EMBL" id="MVN87485.1"/>
    </source>
</evidence>
<comment type="caution">
    <text evidence="1">The sequence shown here is derived from an EMBL/GenBank/DDBJ whole genome shotgun (WGS) entry which is preliminary data.</text>
</comment>
<dbReference type="EMBL" id="WQLB01000015">
    <property type="protein sequence ID" value="MVN87485.1"/>
    <property type="molecule type" value="Genomic_DNA"/>
</dbReference>
<gene>
    <name evidence="1" type="ORF">GO986_11990</name>
</gene>